<dbReference type="InterPro" id="IPR008136">
    <property type="entry name" value="CinA_C"/>
</dbReference>
<feature type="domain" description="CinA C-terminal" evidence="1">
    <location>
        <begin position="8"/>
        <end position="154"/>
    </location>
</feature>
<dbReference type="Gene3D" id="3.90.950.20">
    <property type="entry name" value="CinA-like"/>
    <property type="match status" value="1"/>
</dbReference>
<accession>A0ABY8QWE0</accession>
<name>A0ABY8QWE0_9MICO</name>
<dbReference type="Proteomes" id="UP001209083">
    <property type="component" value="Chromosome"/>
</dbReference>
<gene>
    <name evidence="2" type="ORF">LWF01_04985</name>
</gene>
<evidence type="ECO:0000313" key="3">
    <source>
        <dbReference type="Proteomes" id="UP001209083"/>
    </source>
</evidence>
<organism evidence="2 3">
    <name type="scientific">Saxibacter everestensis</name>
    <dbReference type="NCBI Taxonomy" id="2909229"/>
    <lineage>
        <taxon>Bacteria</taxon>
        <taxon>Bacillati</taxon>
        <taxon>Actinomycetota</taxon>
        <taxon>Actinomycetes</taxon>
        <taxon>Micrococcales</taxon>
        <taxon>Brevibacteriaceae</taxon>
        <taxon>Saxibacter</taxon>
    </lineage>
</organism>
<sequence length="162" mass="16296">MPDSTPQASATIALLRERGLTVAVAESLTGGLLASRLIDVAGASQAVLGGIVAYATDVKARVLGVDAGLLARNGAVDPEVARQMAQGVRLALGADIGVSTTGVAGPEPQDGQPVGTVFIGLADSLGVHAAELGLEGSRARIRTETVDQAIRLLAGHLRTPSD</sequence>
<reference evidence="2 3" key="1">
    <citation type="submission" date="2023-05" db="EMBL/GenBank/DDBJ databases">
        <title>Lithophilousrod everest ZFBP1038 complete genpme.</title>
        <authorList>
            <person name="Tian M."/>
        </authorList>
    </citation>
    <scope>NUCLEOTIDE SEQUENCE [LARGE SCALE GENOMIC DNA]</scope>
    <source>
        <strain evidence="2 3">ZFBP1038</strain>
    </source>
</reference>
<keyword evidence="3" id="KW-1185">Reference proteome</keyword>
<dbReference type="InterPro" id="IPR036653">
    <property type="entry name" value="CinA-like_C"/>
</dbReference>
<dbReference type="SUPFAM" id="SSF142433">
    <property type="entry name" value="CinA-like"/>
    <property type="match status" value="1"/>
</dbReference>
<protein>
    <submittedName>
        <fullName evidence="2">Nicotinamide-nucleotide amidohydrolase family protein</fullName>
    </submittedName>
</protein>
<proteinExistence type="predicted"/>
<evidence type="ECO:0000259" key="1">
    <source>
        <dbReference type="Pfam" id="PF02464"/>
    </source>
</evidence>
<dbReference type="NCBIfam" id="TIGR00199">
    <property type="entry name" value="PncC_domain"/>
    <property type="match status" value="1"/>
</dbReference>
<dbReference type="EMBL" id="CP090958">
    <property type="protein sequence ID" value="WGW13131.1"/>
    <property type="molecule type" value="Genomic_DNA"/>
</dbReference>
<evidence type="ECO:0000313" key="2">
    <source>
        <dbReference type="EMBL" id="WGW13131.1"/>
    </source>
</evidence>
<dbReference type="Pfam" id="PF02464">
    <property type="entry name" value="CinA"/>
    <property type="match status" value="1"/>
</dbReference>
<dbReference type="RefSeq" id="WP_349639943.1">
    <property type="nucleotide sequence ID" value="NZ_CP090958.1"/>
</dbReference>